<keyword evidence="4" id="KW-1185">Reference proteome</keyword>
<evidence type="ECO:0000313" key="4">
    <source>
        <dbReference type="Proteomes" id="UP000626148"/>
    </source>
</evidence>
<dbReference type="PROSITE" id="PS51648">
    <property type="entry name" value="YCGL"/>
    <property type="match status" value="1"/>
</dbReference>
<sequence>MKPTSDRALVSIYRSPRKSEMYLYVPKVNGLKDVPEVLLEHFGQPHHVMDMLLKRDRKLARVDTGRLLDQLIERGYYLQMPPSKDDYMLDLYREPKPDPDAEA</sequence>
<dbReference type="Gene3D" id="3.10.510.20">
    <property type="entry name" value="YcgL domain"/>
    <property type="match status" value="1"/>
</dbReference>
<dbReference type="SUPFAM" id="SSF160191">
    <property type="entry name" value="YcgL-like"/>
    <property type="match status" value="1"/>
</dbReference>
<accession>A0A918KF37</accession>
<dbReference type="InterPro" id="IPR038068">
    <property type="entry name" value="YcgL-like_sf"/>
</dbReference>
<dbReference type="HAMAP" id="MF_01866">
    <property type="entry name" value="UPF0745"/>
    <property type="match status" value="1"/>
</dbReference>
<dbReference type="Pfam" id="PF05166">
    <property type="entry name" value="YcgL"/>
    <property type="match status" value="1"/>
</dbReference>
<dbReference type="EMBL" id="BMXR01000007">
    <property type="protein sequence ID" value="GGX61093.1"/>
    <property type="molecule type" value="Genomic_DNA"/>
</dbReference>
<evidence type="ECO:0000256" key="1">
    <source>
        <dbReference type="HAMAP-Rule" id="MF_01866"/>
    </source>
</evidence>
<dbReference type="Proteomes" id="UP000626148">
    <property type="component" value="Unassembled WGS sequence"/>
</dbReference>
<reference evidence="3" key="2">
    <citation type="submission" date="2020-09" db="EMBL/GenBank/DDBJ databases">
        <authorList>
            <person name="Sun Q."/>
            <person name="Kim S."/>
        </authorList>
    </citation>
    <scope>NUCLEOTIDE SEQUENCE</scope>
    <source>
        <strain evidence="3">KCTC 22169</strain>
    </source>
</reference>
<dbReference type="InterPro" id="IPR027354">
    <property type="entry name" value="YcgL_dom"/>
</dbReference>
<evidence type="ECO:0000313" key="3">
    <source>
        <dbReference type="EMBL" id="GGX61093.1"/>
    </source>
</evidence>
<dbReference type="PANTHER" id="PTHR38109:SF1">
    <property type="entry name" value="PROTEIN YCGL"/>
    <property type="match status" value="1"/>
</dbReference>
<reference evidence="3" key="1">
    <citation type="journal article" date="2014" name="Int. J. Syst. Evol. Microbiol.">
        <title>Complete genome sequence of Corynebacterium casei LMG S-19264T (=DSM 44701T), isolated from a smear-ripened cheese.</title>
        <authorList>
            <consortium name="US DOE Joint Genome Institute (JGI-PGF)"/>
            <person name="Walter F."/>
            <person name="Albersmeier A."/>
            <person name="Kalinowski J."/>
            <person name="Ruckert C."/>
        </authorList>
    </citation>
    <scope>NUCLEOTIDE SEQUENCE</scope>
    <source>
        <strain evidence="3">KCTC 22169</strain>
    </source>
</reference>
<dbReference type="PANTHER" id="PTHR38109">
    <property type="entry name" value="PROTEIN YCGL"/>
    <property type="match status" value="1"/>
</dbReference>
<comment type="caution">
    <text evidence="3">The sequence shown here is derived from an EMBL/GenBank/DDBJ whole genome shotgun (WGS) entry which is preliminary data.</text>
</comment>
<organism evidence="3 4">
    <name type="scientific">Saccharospirillum salsuginis</name>
    <dbReference type="NCBI Taxonomy" id="418750"/>
    <lineage>
        <taxon>Bacteria</taxon>
        <taxon>Pseudomonadati</taxon>
        <taxon>Pseudomonadota</taxon>
        <taxon>Gammaproteobacteria</taxon>
        <taxon>Oceanospirillales</taxon>
        <taxon>Saccharospirillaceae</taxon>
        <taxon>Saccharospirillum</taxon>
    </lineage>
</organism>
<proteinExistence type="inferred from homology"/>
<dbReference type="AlphaFoldDB" id="A0A918KF37"/>
<feature type="domain" description="YcgL" evidence="2">
    <location>
        <begin position="8"/>
        <end position="92"/>
    </location>
</feature>
<dbReference type="RefSeq" id="WP_189610344.1">
    <property type="nucleotide sequence ID" value="NZ_BMXR01000007.1"/>
</dbReference>
<gene>
    <name evidence="3" type="ORF">GCM10007392_31400</name>
</gene>
<protein>
    <recommendedName>
        <fullName evidence="1">YcgL domain-containing protein GCM10007392_31400</fullName>
    </recommendedName>
</protein>
<evidence type="ECO:0000259" key="2">
    <source>
        <dbReference type="PROSITE" id="PS51648"/>
    </source>
</evidence>
<name>A0A918KF37_9GAMM</name>